<keyword evidence="4" id="KW-1185">Reference proteome</keyword>
<organism evidence="2">
    <name type="scientific">Cladocopium goreaui</name>
    <dbReference type="NCBI Taxonomy" id="2562237"/>
    <lineage>
        <taxon>Eukaryota</taxon>
        <taxon>Sar</taxon>
        <taxon>Alveolata</taxon>
        <taxon>Dinophyceae</taxon>
        <taxon>Suessiales</taxon>
        <taxon>Symbiodiniaceae</taxon>
        <taxon>Cladocopium</taxon>
    </lineage>
</organism>
<gene>
    <name evidence="2" type="ORF">C1SCF055_LOCUS9734</name>
</gene>
<dbReference type="Proteomes" id="UP001152797">
    <property type="component" value="Unassembled WGS sequence"/>
</dbReference>
<dbReference type="AlphaFoldDB" id="A0A9P1FMY0"/>
<dbReference type="EMBL" id="CAMXCT030000674">
    <property type="protein sequence ID" value="CAL4769305.1"/>
    <property type="molecule type" value="Genomic_DNA"/>
</dbReference>
<name>A0A9P1FMY0_9DINO</name>
<dbReference type="EMBL" id="CAMXCT020000674">
    <property type="protein sequence ID" value="CAL1135368.1"/>
    <property type="molecule type" value="Genomic_DNA"/>
</dbReference>
<feature type="compositionally biased region" description="Polar residues" evidence="1">
    <location>
        <begin position="971"/>
        <end position="984"/>
    </location>
</feature>
<reference evidence="2" key="1">
    <citation type="submission" date="2022-10" db="EMBL/GenBank/DDBJ databases">
        <authorList>
            <person name="Chen Y."/>
            <person name="Dougan E. K."/>
            <person name="Chan C."/>
            <person name="Rhodes N."/>
            <person name="Thang M."/>
        </authorList>
    </citation>
    <scope>NUCLEOTIDE SEQUENCE</scope>
</reference>
<evidence type="ECO:0000313" key="4">
    <source>
        <dbReference type="Proteomes" id="UP001152797"/>
    </source>
</evidence>
<evidence type="ECO:0000256" key="1">
    <source>
        <dbReference type="SAM" id="MobiDB-lite"/>
    </source>
</evidence>
<feature type="compositionally biased region" description="Basic and acidic residues" evidence="1">
    <location>
        <begin position="957"/>
        <end position="969"/>
    </location>
</feature>
<feature type="region of interest" description="Disordered" evidence="1">
    <location>
        <begin position="688"/>
        <end position="725"/>
    </location>
</feature>
<protein>
    <submittedName>
        <fullName evidence="2">Uncharacterized protein</fullName>
    </submittedName>
</protein>
<sequence>MTPRDVEVAITKKLEPIFGKNGMKFEIEYVQTVRDWHDLLPTEVTLKNAFRDRKAKDGQDKKKIPQSFTYLCREGLPPDVVEKDERLPRHLRENDFDKTRLDVFALVKAHMSDTLLQQNPLLVLPQTLIAATERFYNGANTTRKTLAGRLNPEREEELRLLADAMEQDFPHLQRTVRYYRSLLEPVVPLKPYPRLAFLEHAPNAIKIYVDSLPASPSEPQRRVLSLTPGESMSEFYLPLQKFDFSPAGKNGYYPNNGQFALHFGEFLHYGYRIEAESVMCKFPFSDGSRQIDDWTVGTVDGQTKVLLMLSIVAICYELEIKISDLGPLASTLRSFKFVRCGYKHYDHPGSHFLHSLNISAAIDLERRSCTGRPIPLRDLLNRVIAEYNKMVSVKKHRIDTGRKNLIYNLLRSPKKFVQLVHSHYDSYRHEQSGLPLEILQSDFWVPGNTSRAESARYATKQQFQEILQTTEDSALMWAMRATKDFSRKASKDATMKAKAGEPFDINRIPFVLEIRGKSMEEYVSKNQDRARNAHLKSLDAAFSAWTEDLKSDQAQFESDRILAEKEKGKSRAKLVKQLEECHDRAWQTVRKFLEENCMVFPAKSAMDAESTIMPKCRSWIRRCLEDVPDCTSAEDHSVVIWLNAPSVGIIPSAKYEFYLTFVTNMMADYAKNGICLIIFPNRASQKKVKVSKEEEDDSKTKEETKNESDQSDDNSDGDGNSGSFAAGEDAEVRDVIYKLELLALSDKGSDLRMKERNLTVRSLTWVFDPASPTRGVALPHLGKAFTDVQELKQVGGGTDIIKKSLQAFCPPKSRTNVLVDVAGYDAWLALAALEEMKTVRTFCATLVLDNSGTELVTRISNRVYTMCRANDMNVPGFPDYGPTIDALKQGSTPTAPRSYKVCIQQADRLKVLESYAEKWVSTPSTVDRATELIEAHNSTYNPDAEWWVADKSGPAESEDRPVKRIKIEPSNKATQEDITSLANP</sequence>
<feature type="compositionally biased region" description="Basic and acidic residues" evidence="1">
    <location>
        <begin position="698"/>
        <end position="708"/>
    </location>
</feature>
<comment type="caution">
    <text evidence="2">The sequence shown here is derived from an EMBL/GenBank/DDBJ whole genome shotgun (WGS) entry which is preliminary data.</text>
</comment>
<reference evidence="3 4" key="2">
    <citation type="submission" date="2024-05" db="EMBL/GenBank/DDBJ databases">
        <authorList>
            <person name="Chen Y."/>
            <person name="Shah S."/>
            <person name="Dougan E. K."/>
            <person name="Thang M."/>
            <person name="Chan C."/>
        </authorList>
    </citation>
    <scope>NUCLEOTIDE SEQUENCE [LARGE SCALE GENOMIC DNA]</scope>
</reference>
<accession>A0A9P1FMY0</accession>
<evidence type="ECO:0000313" key="3">
    <source>
        <dbReference type="EMBL" id="CAL4769305.1"/>
    </source>
</evidence>
<dbReference type="EMBL" id="CAMXCT010000674">
    <property type="protein sequence ID" value="CAI3981993.1"/>
    <property type="molecule type" value="Genomic_DNA"/>
</dbReference>
<evidence type="ECO:0000313" key="2">
    <source>
        <dbReference type="EMBL" id="CAI3981993.1"/>
    </source>
</evidence>
<feature type="region of interest" description="Disordered" evidence="1">
    <location>
        <begin position="950"/>
        <end position="984"/>
    </location>
</feature>
<proteinExistence type="predicted"/>